<evidence type="ECO:0000313" key="3">
    <source>
        <dbReference type="Proteomes" id="UP000186955"/>
    </source>
</evidence>
<reference evidence="2 3" key="1">
    <citation type="submission" date="2016-10" db="EMBL/GenBank/DDBJ databases">
        <title>Genome sequence of the ascomycete fungus Penicillium subrubescens.</title>
        <authorList>
            <person name="De Vries R.P."/>
            <person name="Peng M."/>
            <person name="Dilokpimol A."/>
            <person name="Hilden K."/>
            <person name="Makela M.R."/>
            <person name="Grigoriev I."/>
            <person name="Riley R."/>
            <person name="Granchi Z."/>
        </authorList>
    </citation>
    <scope>NUCLEOTIDE SEQUENCE [LARGE SCALE GENOMIC DNA]</scope>
    <source>
        <strain evidence="2 3">CBS 132785</strain>
    </source>
</reference>
<keyword evidence="1" id="KW-0472">Membrane</keyword>
<evidence type="ECO:0000313" key="2">
    <source>
        <dbReference type="EMBL" id="OKP13591.1"/>
    </source>
</evidence>
<dbReference type="EMBL" id="MNBE01000128">
    <property type="protein sequence ID" value="OKP13591.1"/>
    <property type="molecule type" value="Genomic_DNA"/>
</dbReference>
<name>A0A1Q5UMA1_9EURO</name>
<sequence>MNFLTIMVNDGRRICITLTSILLAIIHQVNIVLGLRPFGIDCSFQSEALPRAAPQGFAGAEYGVIPVTPSYRYAIDMLWPFSMALMVASWFPRYLVFETDSRMMRMVAPAGASGLYAMEASQGKRVKRSGNM</sequence>
<keyword evidence="1" id="KW-0812">Transmembrane</keyword>
<evidence type="ECO:0000256" key="1">
    <source>
        <dbReference type="SAM" id="Phobius"/>
    </source>
</evidence>
<feature type="transmembrane region" description="Helical" evidence="1">
    <location>
        <begin position="77"/>
        <end position="96"/>
    </location>
</feature>
<keyword evidence="1" id="KW-1133">Transmembrane helix</keyword>
<gene>
    <name evidence="2" type="ORF">PENSUB_782</name>
</gene>
<keyword evidence="3" id="KW-1185">Reference proteome</keyword>
<dbReference type="AlphaFoldDB" id="A0A1Q5UMA1"/>
<proteinExistence type="predicted"/>
<organism evidence="2 3">
    <name type="scientific">Penicillium subrubescens</name>
    <dbReference type="NCBI Taxonomy" id="1316194"/>
    <lineage>
        <taxon>Eukaryota</taxon>
        <taxon>Fungi</taxon>
        <taxon>Dikarya</taxon>
        <taxon>Ascomycota</taxon>
        <taxon>Pezizomycotina</taxon>
        <taxon>Eurotiomycetes</taxon>
        <taxon>Eurotiomycetidae</taxon>
        <taxon>Eurotiales</taxon>
        <taxon>Aspergillaceae</taxon>
        <taxon>Penicillium</taxon>
    </lineage>
</organism>
<accession>A0A1Q5UMA1</accession>
<protein>
    <submittedName>
        <fullName evidence="2">Uncharacterized protein</fullName>
    </submittedName>
</protein>
<dbReference type="Proteomes" id="UP000186955">
    <property type="component" value="Unassembled WGS sequence"/>
</dbReference>
<comment type="caution">
    <text evidence="2">The sequence shown here is derived from an EMBL/GenBank/DDBJ whole genome shotgun (WGS) entry which is preliminary data.</text>
</comment>